<dbReference type="Pfam" id="PF07731">
    <property type="entry name" value="Cu-oxidase_2"/>
    <property type="match status" value="1"/>
</dbReference>
<proteinExistence type="inferred from homology"/>
<keyword evidence="6" id="KW-0479">Metal-binding</keyword>
<dbReference type="RefSeq" id="WP_218837892.1">
    <property type="nucleotide sequence ID" value="NZ_FZMP01000044.1"/>
</dbReference>
<reference evidence="18" key="1">
    <citation type="submission" date="2017-06" db="EMBL/GenBank/DDBJ databases">
        <authorList>
            <person name="Cremers G."/>
        </authorList>
    </citation>
    <scope>NUCLEOTIDE SEQUENCE [LARGE SCALE GENOMIC DNA]</scope>
</reference>
<keyword evidence="7" id="KW-0732">Signal</keyword>
<evidence type="ECO:0000256" key="11">
    <source>
        <dbReference type="ARBA" id="ARBA00023065"/>
    </source>
</evidence>
<evidence type="ECO:0000256" key="2">
    <source>
        <dbReference type="ARBA" id="ARBA00004167"/>
    </source>
</evidence>
<gene>
    <name evidence="17" type="ORF">MNV_1380013</name>
</gene>
<dbReference type="AlphaFoldDB" id="A0A284VKK7"/>
<dbReference type="EC" id="1.-.-.-" evidence="17"/>
<comment type="cofactor">
    <cofactor evidence="1">
        <name>Cu cation</name>
        <dbReference type="ChEBI" id="CHEBI:23378"/>
    </cofactor>
</comment>
<dbReference type="GO" id="GO:0016491">
    <property type="term" value="F:oxidoreductase activity"/>
    <property type="evidence" value="ECO:0007669"/>
    <property type="project" value="UniProtKB-KW"/>
</dbReference>
<sequence>MKTSKFGIMLAVALLTLSLAAFSMVGLGGNTATETTTHTYFIAADEVEWDYAPSGINQITGLPFGDAENVFVQQTMNRIGKVYIKALYREYTDATFTKLKPIPAKWKHLGLLGPAIQAEVGDTIKIVFKNNASFNFSLHPHGAFYNKDSEGAPYNDSTFGSDKADDSVQPGATVTLTWQVPERAGPGPNDGSSIMWIYHSHVDESGDTNAGLVGPMIIYKDNSTTTNPKEPNDIQPKDVDKEFVTLFTVMDENRAPYIDQNIQTFINLQHNHTMPRELLKADDGFIESNLMHSINGYVFGNLPLDSLTMRQGERVRWYVFGMGTEVDLHTPHWHGNTGLFNGMRTDVLDILPASMKVLDMVPDNPGIWLYHCHVNDHIDAGMLARYNVLT</sequence>
<dbReference type="EMBL" id="FZMP01000044">
    <property type="protein sequence ID" value="SNQ59826.1"/>
    <property type="molecule type" value="Genomic_DNA"/>
</dbReference>
<evidence type="ECO:0000313" key="18">
    <source>
        <dbReference type="Proteomes" id="UP000218615"/>
    </source>
</evidence>
<keyword evidence="9" id="KW-1133">Transmembrane helix</keyword>
<dbReference type="PANTHER" id="PTHR11709">
    <property type="entry name" value="MULTI-COPPER OXIDASE"/>
    <property type="match status" value="1"/>
</dbReference>
<protein>
    <submittedName>
        <fullName evidence="17">Hephaestin</fullName>
        <ecNumber evidence="17">1.-.-.-</ecNumber>
    </submittedName>
</protein>
<dbReference type="SUPFAM" id="SSF49503">
    <property type="entry name" value="Cupredoxins"/>
    <property type="match status" value="2"/>
</dbReference>
<evidence type="ECO:0000256" key="5">
    <source>
        <dbReference type="ARBA" id="ARBA00022692"/>
    </source>
</evidence>
<dbReference type="GO" id="GO:0016020">
    <property type="term" value="C:membrane"/>
    <property type="evidence" value="ECO:0007669"/>
    <property type="project" value="UniProtKB-SubCell"/>
</dbReference>
<dbReference type="GO" id="GO:0006811">
    <property type="term" value="P:monoatomic ion transport"/>
    <property type="evidence" value="ECO:0007669"/>
    <property type="project" value="UniProtKB-KW"/>
</dbReference>
<dbReference type="InterPro" id="IPR008972">
    <property type="entry name" value="Cupredoxin"/>
</dbReference>
<keyword evidence="12" id="KW-0472">Membrane</keyword>
<keyword evidence="18" id="KW-1185">Reference proteome</keyword>
<dbReference type="OrthoDB" id="12293at2157"/>
<comment type="similarity">
    <text evidence="3">Belongs to the multicopper oxidase family.</text>
</comment>
<dbReference type="InterPro" id="IPR033138">
    <property type="entry name" value="Cu_oxidase_CS"/>
</dbReference>
<dbReference type="Pfam" id="PF07732">
    <property type="entry name" value="Cu-oxidase_3"/>
    <property type="match status" value="1"/>
</dbReference>
<dbReference type="Proteomes" id="UP000218615">
    <property type="component" value="Unassembled WGS sequence"/>
</dbReference>
<keyword evidence="4" id="KW-0813">Transport</keyword>
<dbReference type="PROSITE" id="PS00079">
    <property type="entry name" value="MULTICOPPER_OXIDASE1"/>
    <property type="match status" value="1"/>
</dbReference>
<evidence type="ECO:0000256" key="13">
    <source>
        <dbReference type="ARBA" id="ARBA00023157"/>
    </source>
</evidence>
<dbReference type="CDD" id="cd04200">
    <property type="entry name" value="CuRO_2_ceruloplasmin_like"/>
    <property type="match status" value="1"/>
</dbReference>
<evidence type="ECO:0000256" key="9">
    <source>
        <dbReference type="ARBA" id="ARBA00022989"/>
    </source>
</evidence>
<evidence type="ECO:0000313" key="17">
    <source>
        <dbReference type="EMBL" id="SNQ59826.1"/>
    </source>
</evidence>
<keyword evidence="11" id="KW-0406">Ion transport</keyword>
<comment type="subcellular location">
    <subcellularLocation>
        <location evidence="2">Membrane</location>
        <topology evidence="2">Single-pass membrane protein</topology>
    </subcellularLocation>
</comment>
<dbReference type="FunFam" id="2.60.40.420:FF:000002">
    <property type="entry name" value="Hephaestin like 1"/>
    <property type="match status" value="1"/>
</dbReference>
<evidence type="ECO:0000259" key="15">
    <source>
        <dbReference type="Pfam" id="PF07731"/>
    </source>
</evidence>
<evidence type="ECO:0000256" key="1">
    <source>
        <dbReference type="ARBA" id="ARBA00001935"/>
    </source>
</evidence>
<feature type="domain" description="Plastocyanin-like" evidence="16">
    <location>
        <begin position="111"/>
        <end position="222"/>
    </location>
</feature>
<evidence type="ECO:0000256" key="4">
    <source>
        <dbReference type="ARBA" id="ARBA00022448"/>
    </source>
</evidence>
<name>A0A284VKK7_9EURY</name>
<accession>A0A284VKK7</accession>
<evidence type="ECO:0000256" key="6">
    <source>
        <dbReference type="ARBA" id="ARBA00022723"/>
    </source>
</evidence>
<dbReference type="PANTHER" id="PTHR11709:SF486">
    <property type="entry name" value="MULTICOPPER OXIDASE"/>
    <property type="match status" value="1"/>
</dbReference>
<dbReference type="InterPro" id="IPR011706">
    <property type="entry name" value="Cu-oxidase_C"/>
</dbReference>
<dbReference type="Gene3D" id="2.60.40.420">
    <property type="entry name" value="Cupredoxins - blue copper proteins"/>
    <property type="match status" value="1"/>
</dbReference>
<organism evidence="17 18">
    <name type="scientific">Candidatus Methanoperedens nitratireducens</name>
    <dbReference type="NCBI Taxonomy" id="1392998"/>
    <lineage>
        <taxon>Archaea</taxon>
        <taxon>Methanobacteriati</taxon>
        <taxon>Methanobacteriota</taxon>
        <taxon>Stenosarchaea group</taxon>
        <taxon>Methanomicrobia</taxon>
        <taxon>Methanosarcinales</taxon>
        <taxon>ANME-2 cluster</taxon>
        <taxon>Candidatus Methanoperedentaceae</taxon>
        <taxon>Candidatus Methanoperedens</taxon>
    </lineage>
</organism>
<evidence type="ECO:0000256" key="7">
    <source>
        <dbReference type="ARBA" id="ARBA00022729"/>
    </source>
</evidence>
<evidence type="ECO:0000256" key="14">
    <source>
        <dbReference type="ARBA" id="ARBA00023180"/>
    </source>
</evidence>
<evidence type="ECO:0000256" key="8">
    <source>
        <dbReference type="ARBA" id="ARBA00022737"/>
    </source>
</evidence>
<evidence type="ECO:0000256" key="12">
    <source>
        <dbReference type="ARBA" id="ARBA00023136"/>
    </source>
</evidence>
<dbReference type="InterPro" id="IPR011707">
    <property type="entry name" value="Cu-oxidase-like_N"/>
</dbReference>
<keyword evidence="10 17" id="KW-0560">Oxidoreductase</keyword>
<dbReference type="InterPro" id="IPR002355">
    <property type="entry name" value="Cu_oxidase_Cu_BS"/>
</dbReference>
<feature type="domain" description="Plastocyanin-like" evidence="15">
    <location>
        <begin position="302"/>
        <end position="388"/>
    </location>
</feature>
<keyword evidence="13" id="KW-1015">Disulfide bond</keyword>
<keyword evidence="14" id="KW-0325">Glycoprotein</keyword>
<keyword evidence="8" id="KW-0677">Repeat</keyword>
<evidence type="ECO:0000259" key="16">
    <source>
        <dbReference type="Pfam" id="PF07732"/>
    </source>
</evidence>
<evidence type="ECO:0000256" key="3">
    <source>
        <dbReference type="ARBA" id="ARBA00010609"/>
    </source>
</evidence>
<dbReference type="GO" id="GO:0005507">
    <property type="term" value="F:copper ion binding"/>
    <property type="evidence" value="ECO:0007669"/>
    <property type="project" value="InterPro"/>
</dbReference>
<dbReference type="PROSITE" id="PS00080">
    <property type="entry name" value="MULTICOPPER_OXIDASE2"/>
    <property type="match status" value="1"/>
</dbReference>
<evidence type="ECO:0000256" key="10">
    <source>
        <dbReference type="ARBA" id="ARBA00023002"/>
    </source>
</evidence>
<keyword evidence="5" id="KW-0812">Transmembrane</keyword>
<dbReference type="InterPro" id="IPR045087">
    <property type="entry name" value="Cu-oxidase_fam"/>
</dbReference>